<dbReference type="EMBL" id="JARKIB010000143">
    <property type="protein sequence ID" value="KAJ7732636.1"/>
    <property type="molecule type" value="Genomic_DNA"/>
</dbReference>
<keyword evidence="3" id="KW-1185">Reference proteome</keyword>
<sequence>MAAALGTESAVTTAAATGDEDGDEDGGEGGGEGHRGYKRFPPRITLTPHSRDLLALLSILPDGLSDVELNQSDFPINNIHGCKIALLRTALAYIDDHKRLKVLVPVREYMGRHFPPTDQMMRPLLTHFRQLLELFNTTSREREHPPKQFTEWAS</sequence>
<reference evidence="2" key="1">
    <citation type="submission" date="2023-03" db="EMBL/GenBank/DDBJ databases">
        <title>Massive genome expansion in bonnet fungi (Mycena s.s.) driven by repeated elements and novel gene families across ecological guilds.</title>
        <authorList>
            <consortium name="Lawrence Berkeley National Laboratory"/>
            <person name="Harder C.B."/>
            <person name="Miyauchi S."/>
            <person name="Viragh M."/>
            <person name="Kuo A."/>
            <person name="Thoen E."/>
            <person name="Andreopoulos B."/>
            <person name="Lu D."/>
            <person name="Skrede I."/>
            <person name="Drula E."/>
            <person name="Henrissat B."/>
            <person name="Morin E."/>
            <person name="Kohler A."/>
            <person name="Barry K."/>
            <person name="LaButti K."/>
            <person name="Morin E."/>
            <person name="Salamov A."/>
            <person name="Lipzen A."/>
            <person name="Mereny Z."/>
            <person name="Hegedus B."/>
            <person name="Baldrian P."/>
            <person name="Stursova M."/>
            <person name="Weitz H."/>
            <person name="Taylor A."/>
            <person name="Grigoriev I.V."/>
            <person name="Nagy L.G."/>
            <person name="Martin F."/>
            <person name="Kauserud H."/>
        </authorList>
    </citation>
    <scope>NUCLEOTIDE SEQUENCE</scope>
    <source>
        <strain evidence="2">CBHHK182m</strain>
    </source>
</reference>
<feature type="region of interest" description="Disordered" evidence="1">
    <location>
        <begin position="1"/>
        <end position="42"/>
    </location>
</feature>
<dbReference type="AlphaFoldDB" id="A0AAD7I0T2"/>
<protein>
    <submittedName>
        <fullName evidence="2">Uncharacterized protein</fullName>
    </submittedName>
</protein>
<evidence type="ECO:0000256" key="1">
    <source>
        <dbReference type="SAM" id="MobiDB-lite"/>
    </source>
</evidence>
<name>A0AAD7I0T2_9AGAR</name>
<evidence type="ECO:0000313" key="3">
    <source>
        <dbReference type="Proteomes" id="UP001215598"/>
    </source>
</evidence>
<comment type="caution">
    <text evidence="2">The sequence shown here is derived from an EMBL/GenBank/DDBJ whole genome shotgun (WGS) entry which is preliminary data.</text>
</comment>
<feature type="compositionally biased region" description="Acidic residues" evidence="1">
    <location>
        <begin position="18"/>
        <end position="27"/>
    </location>
</feature>
<dbReference type="Proteomes" id="UP001215598">
    <property type="component" value="Unassembled WGS sequence"/>
</dbReference>
<accession>A0AAD7I0T2</accession>
<evidence type="ECO:0000313" key="2">
    <source>
        <dbReference type="EMBL" id="KAJ7732636.1"/>
    </source>
</evidence>
<organism evidence="2 3">
    <name type="scientific">Mycena metata</name>
    <dbReference type="NCBI Taxonomy" id="1033252"/>
    <lineage>
        <taxon>Eukaryota</taxon>
        <taxon>Fungi</taxon>
        <taxon>Dikarya</taxon>
        <taxon>Basidiomycota</taxon>
        <taxon>Agaricomycotina</taxon>
        <taxon>Agaricomycetes</taxon>
        <taxon>Agaricomycetidae</taxon>
        <taxon>Agaricales</taxon>
        <taxon>Marasmiineae</taxon>
        <taxon>Mycenaceae</taxon>
        <taxon>Mycena</taxon>
    </lineage>
</organism>
<proteinExistence type="predicted"/>
<gene>
    <name evidence="2" type="ORF">B0H16DRAFT_1468413</name>
</gene>